<dbReference type="InterPro" id="IPR012338">
    <property type="entry name" value="Beta-lactam/transpept-like"/>
</dbReference>
<dbReference type="OrthoDB" id="9793489at2"/>
<dbReference type="STRING" id="623281.SAMN05421747_11154"/>
<keyword evidence="5" id="KW-1185">Reference proteome</keyword>
<evidence type="ECO:0000313" key="4">
    <source>
        <dbReference type="EMBL" id="SFC44449.1"/>
    </source>
</evidence>
<dbReference type="PROSITE" id="PS51257">
    <property type="entry name" value="PROKAR_LIPOPROTEIN"/>
    <property type="match status" value="1"/>
</dbReference>
<feature type="domain" description="Beta-lactamase-related" evidence="3">
    <location>
        <begin position="66"/>
        <end position="363"/>
    </location>
</feature>
<dbReference type="Gene3D" id="3.40.710.10">
    <property type="entry name" value="DD-peptidase/beta-lactamase superfamily"/>
    <property type="match status" value="1"/>
</dbReference>
<dbReference type="InterPro" id="IPR050491">
    <property type="entry name" value="AmpC-like"/>
</dbReference>
<organism evidence="4 5">
    <name type="scientific">Parapedobacter composti</name>
    <dbReference type="NCBI Taxonomy" id="623281"/>
    <lineage>
        <taxon>Bacteria</taxon>
        <taxon>Pseudomonadati</taxon>
        <taxon>Bacteroidota</taxon>
        <taxon>Sphingobacteriia</taxon>
        <taxon>Sphingobacteriales</taxon>
        <taxon>Sphingobacteriaceae</taxon>
        <taxon>Parapedobacter</taxon>
    </lineage>
</organism>
<dbReference type="GO" id="GO:0016020">
    <property type="term" value="C:membrane"/>
    <property type="evidence" value="ECO:0007669"/>
    <property type="project" value="UniProtKB-SubCell"/>
</dbReference>
<accession>A0A1I1J758</accession>
<name>A0A1I1J758_9SPHI</name>
<proteinExistence type="predicted"/>
<reference evidence="4 5" key="1">
    <citation type="submission" date="2016-10" db="EMBL/GenBank/DDBJ databases">
        <authorList>
            <person name="de Groot N.N."/>
        </authorList>
    </citation>
    <scope>NUCLEOTIDE SEQUENCE [LARGE SCALE GENOMIC DNA]</scope>
    <source>
        <strain evidence="4 5">DSM 22900</strain>
    </source>
</reference>
<sequence length="394" mass="45065">MRLTFVLVAVAFLGAACTSSEKRKIKAERKQHERDSLALAYDPADADPRLDAFMQRLHSRSGFNGNVLIAKNGKIRYQNTFGWADYLMRDSLKITSQFELASVSKPLTATGVLILWEAGKIKLEQTVDEFFPDFPYPGVTVKQLLTHRSGLTNYLYFTDQREIWPDRSKGMSNMDVMELLAKHKPSKYGNPDARFFYNNTNYMVLAAIIEKVTGQDFAVYMREKVFRPAGMKHTAVYSKAVYEKIPNDVVGHDKVWRRSVVQNFQDGPVGDKGIYSTVQDLYLFDRALRDGRLLKPATLDSAYAGYSKPTKELFNYGFGWRTFDPGNHKVVYHTGWWHGFRNLYIRDLKEDITIVLLTNLANGSLLHLDELYKILEMPVIRQAAYSAQGEFMGD</sequence>
<dbReference type="SUPFAM" id="SSF56601">
    <property type="entry name" value="beta-lactamase/transpeptidase-like"/>
    <property type="match status" value="1"/>
</dbReference>
<dbReference type="RefSeq" id="WP_090973891.1">
    <property type="nucleotide sequence ID" value="NZ_FOLL01000011.1"/>
</dbReference>
<protein>
    <submittedName>
        <fullName evidence="4">CubicO group peptidase, beta-lactamase class C family</fullName>
    </submittedName>
</protein>
<dbReference type="InterPro" id="IPR001466">
    <property type="entry name" value="Beta-lactam-related"/>
</dbReference>
<gene>
    <name evidence="4" type="ORF">SAMN05421747_11154</name>
</gene>
<evidence type="ECO:0000259" key="3">
    <source>
        <dbReference type="Pfam" id="PF00144"/>
    </source>
</evidence>
<dbReference type="Pfam" id="PF00144">
    <property type="entry name" value="Beta-lactamase"/>
    <property type="match status" value="1"/>
</dbReference>
<evidence type="ECO:0000256" key="2">
    <source>
        <dbReference type="ARBA" id="ARBA00023136"/>
    </source>
</evidence>
<dbReference type="AlphaFoldDB" id="A0A1I1J758"/>
<keyword evidence="2" id="KW-0472">Membrane</keyword>
<dbReference type="Proteomes" id="UP000199577">
    <property type="component" value="Unassembled WGS sequence"/>
</dbReference>
<dbReference type="PANTHER" id="PTHR46825:SF11">
    <property type="entry name" value="PENICILLIN-BINDING PROTEIN 4"/>
    <property type="match status" value="1"/>
</dbReference>
<evidence type="ECO:0000256" key="1">
    <source>
        <dbReference type="ARBA" id="ARBA00004370"/>
    </source>
</evidence>
<dbReference type="PANTHER" id="PTHR46825">
    <property type="entry name" value="D-ALANYL-D-ALANINE-CARBOXYPEPTIDASE/ENDOPEPTIDASE AMPH"/>
    <property type="match status" value="1"/>
</dbReference>
<comment type="subcellular location">
    <subcellularLocation>
        <location evidence="1">Membrane</location>
    </subcellularLocation>
</comment>
<evidence type="ECO:0000313" key="5">
    <source>
        <dbReference type="Proteomes" id="UP000199577"/>
    </source>
</evidence>
<dbReference type="EMBL" id="FOLL01000011">
    <property type="protein sequence ID" value="SFC44449.1"/>
    <property type="molecule type" value="Genomic_DNA"/>
</dbReference>